<protein>
    <submittedName>
        <fullName evidence="1">Uncharacterized protein</fullName>
    </submittedName>
</protein>
<dbReference type="EMBL" id="BGZK01001440">
    <property type="protein sequence ID" value="GBP79967.1"/>
    <property type="molecule type" value="Genomic_DNA"/>
</dbReference>
<name>A0A4C1YZZ5_EUMVA</name>
<reference evidence="1 2" key="1">
    <citation type="journal article" date="2019" name="Commun. Biol.">
        <title>The bagworm genome reveals a unique fibroin gene that provides high tensile strength.</title>
        <authorList>
            <person name="Kono N."/>
            <person name="Nakamura H."/>
            <person name="Ohtoshi R."/>
            <person name="Tomita M."/>
            <person name="Numata K."/>
            <person name="Arakawa K."/>
        </authorList>
    </citation>
    <scope>NUCLEOTIDE SEQUENCE [LARGE SCALE GENOMIC DNA]</scope>
</reference>
<accession>A0A4C1YZZ5</accession>
<comment type="caution">
    <text evidence="1">The sequence shown here is derived from an EMBL/GenBank/DDBJ whole genome shotgun (WGS) entry which is preliminary data.</text>
</comment>
<sequence length="136" mass="15300">MDDLPQSPWKRMVAGKSPFAFVGGIYFLMRKIMSGLIFSPGTFVGVLIRPAVLRVCNSSWTSLHIKDGSKVSETSSTKGKTNRDVWKEKVRYAVSEILCATILIRRHDDNESGSYFCCLGIILEISERRQTYSSTK</sequence>
<evidence type="ECO:0000313" key="2">
    <source>
        <dbReference type="Proteomes" id="UP000299102"/>
    </source>
</evidence>
<organism evidence="1 2">
    <name type="scientific">Eumeta variegata</name>
    <name type="common">Bagworm moth</name>
    <name type="synonym">Eumeta japonica</name>
    <dbReference type="NCBI Taxonomy" id="151549"/>
    <lineage>
        <taxon>Eukaryota</taxon>
        <taxon>Metazoa</taxon>
        <taxon>Ecdysozoa</taxon>
        <taxon>Arthropoda</taxon>
        <taxon>Hexapoda</taxon>
        <taxon>Insecta</taxon>
        <taxon>Pterygota</taxon>
        <taxon>Neoptera</taxon>
        <taxon>Endopterygota</taxon>
        <taxon>Lepidoptera</taxon>
        <taxon>Glossata</taxon>
        <taxon>Ditrysia</taxon>
        <taxon>Tineoidea</taxon>
        <taxon>Psychidae</taxon>
        <taxon>Oiketicinae</taxon>
        <taxon>Eumeta</taxon>
    </lineage>
</organism>
<evidence type="ECO:0000313" key="1">
    <source>
        <dbReference type="EMBL" id="GBP79967.1"/>
    </source>
</evidence>
<keyword evidence="2" id="KW-1185">Reference proteome</keyword>
<dbReference type="AlphaFoldDB" id="A0A4C1YZZ5"/>
<dbReference type="Proteomes" id="UP000299102">
    <property type="component" value="Unassembled WGS sequence"/>
</dbReference>
<gene>
    <name evidence="1" type="ORF">EVAR_52965_1</name>
</gene>
<proteinExistence type="predicted"/>